<name>D4H8W7_DENA2</name>
<comment type="similarity">
    <text evidence="2">Belongs to the methyl-accepting chemotaxis (MCP) protein family.</text>
</comment>
<dbReference type="STRING" id="522772.Dacet_1702"/>
<dbReference type="InParanoid" id="D4H8W7"/>
<dbReference type="PANTHER" id="PTHR32089">
    <property type="entry name" value="METHYL-ACCEPTING CHEMOTAXIS PROTEIN MCPB"/>
    <property type="match status" value="1"/>
</dbReference>
<sequence length="650" mass="70184" precursor="true">MLSGKKRTIAFKFLVPMVGVTALTVLIFALYSVNVMKSIRRGVYQQEASAITSYIDESISSNLSVCLTNAVSLSQNTALVDALVLQDRNAAFEILKKVSNSLSKVFSSNFKIHMHDADAKSFLRSWDFDNYGEDLSTERKSVMQVRETKGIVDAVELSRTGITVRGVAPMFQMDWYVGSLEVILPGSVIAEAASEDLRAHVLTAVQKGAIEASDVVNVGEYDLLVSDSVSSNFLDELKQAAAGDIEKESGYFVTDNYFIVKYPVKGFNSDTAGAFFVGKDYNIVNNEIAAAEKVAVVQIIISLSGFVVIIIVMVFLLRVIVTSKLKALTDATHELAEGDGDLTKRINIKTADEFETAADNTNRFISKVQHTVQTSLDSVLENVSASEELSSTAATLAQNISVQTSKVEESSVLVNEVASNLDKTEELAVTTTEVLEKGRDSLLELVTSMNSVVDRIASDSDSQLDLAANMQELNMQAKEIQNVLGIISEIADQTNLLALNASIEAARAGEHGRGFAVVADEVRKLAERTQTSLADISHITNQIVGSIGSSSKAITEVSESMREASGRSQELVALADDTSRKLDETVAVSSEMVKMSTFIATKTKGMIDAMEDITNISLENTQAGASVEQVAGTLAEKSGTVSYELKKFKV</sequence>
<feature type="transmembrane region" description="Helical" evidence="4">
    <location>
        <begin position="295"/>
        <end position="317"/>
    </location>
</feature>
<dbReference type="PROSITE" id="PS50885">
    <property type="entry name" value="HAMP"/>
    <property type="match status" value="1"/>
</dbReference>
<evidence type="ECO:0000256" key="3">
    <source>
        <dbReference type="PROSITE-ProRule" id="PRU00284"/>
    </source>
</evidence>
<dbReference type="Pfam" id="PF00015">
    <property type="entry name" value="MCPsignal"/>
    <property type="match status" value="1"/>
</dbReference>
<dbReference type="InterPro" id="IPR004089">
    <property type="entry name" value="MCPsignal_dom"/>
</dbReference>
<dbReference type="SMART" id="SM00283">
    <property type="entry name" value="MA"/>
    <property type="match status" value="1"/>
</dbReference>
<dbReference type="InterPro" id="IPR003660">
    <property type="entry name" value="HAMP_dom"/>
</dbReference>
<dbReference type="OrthoDB" id="9765170at2"/>
<dbReference type="EMBL" id="CP001968">
    <property type="protein sequence ID" value="ADD68466.1"/>
    <property type="molecule type" value="Genomic_DNA"/>
</dbReference>
<dbReference type="RefSeq" id="WP_013010977.1">
    <property type="nucleotide sequence ID" value="NC_013943.1"/>
</dbReference>
<dbReference type="InterPro" id="IPR029150">
    <property type="entry name" value="dCache_3"/>
</dbReference>
<evidence type="ECO:0000313" key="7">
    <source>
        <dbReference type="EMBL" id="ADD68466.1"/>
    </source>
</evidence>
<keyword evidence="8" id="KW-1185">Reference proteome</keyword>
<dbReference type="eggNOG" id="COG0840">
    <property type="taxonomic scope" value="Bacteria"/>
</dbReference>
<dbReference type="GO" id="GO:0007165">
    <property type="term" value="P:signal transduction"/>
    <property type="evidence" value="ECO:0007669"/>
    <property type="project" value="UniProtKB-KW"/>
</dbReference>
<evidence type="ECO:0000256" key="4">
    <source>
        <dbReference type="SAM" id="Phobius"/>
    </source>
</evidence>
<dbReference type="PROSITE" id="PS50111">
    <property type="entry name" value="CHEMOTAXIS_TRANSDUC_2"/>
    <property type="match status" value="1"/>
</dbReference>
<evidence type="ECO:0000256" key="2">
    <source>
        <dbReference type="ARBA" id="ARBA00029447"/>
    </source>
</evidence>
<evidence type="ECO:0000259" key="5">
    <source>
        <dbReference type="PROSITE" id="PS50111"/>
    </source>
</evidence>
<feature type="domain" description="Methyl-accepting transducer" evidence="5">
    <location>
        <begin position="371"/>
        <end position="638"/>
    </location>
</feature>
<dbReference type="HOGENOM" id="CLU_405336_0_0_0"/>
<reference evidence="7 8" key="1">
    <citation type="journal article" date="2010" name="Stand. Genomic Sci.">
        <title>Complete genome sequence of Denitrovibrio acetiphilus type strain (N2460).</title>
        <authorList>
            <person name="Kiss H."/>
            <person name="Lang E."/>
            <person name="Lapidus A."/>
            <person name="Copeland A."/>
            <person name="Nolan M."/>
            <person name="Glavina Del Rio T."/>
            <person name="Chen F."/>
            <person name="Lucas S."/>
            <person name="Tice H."/>
            <person name="Cheng J.F."/>
            <person name="Han C."/>
            <person name="Goodwin L."/>
            <person name="Pitluck S."/>
            <person name="Liolios K."/>
            <person name="Pati A."/>
            <person name="Ivanova N."/>
            <person name="Mavromatis K."/>
            <person name="Chen A."/>
            <person name="Palaniappan K."/>
            <person name="Land M."/>
            <person name="Hauser L."/>
            <person name="Chang Y.J."/>
            <person name="Jeffries C.D."/>
            <person name="Detter J.C."/>
            <person name="Brettin T."/>
            <person name="Spring S."/>
            <person name="Rohde M."/>
            <person name="Goker M."/>
            <person name="Woyke T."/>
            <person name="Bristow J."/>
            <person name="Eisen J.A."/>
            <person name="Markowitz V."/>
            <person name="Hugenholtz P."/>
            <person name="Kyrpides N.C."/>
            <person name="Klenk H.P."/>
        </authorList>
    </citation>
    <scope>NUCLEOTIDE SEQUENCE [LARGE SCALE GENOMIC DNA]</scope>
    <source>
        <strain evidence="8">DSM 12809 / NBRC 114555 / N2460</strain>
    </source>
</reference>
<protein>
    <submittedName>
        <fullName evidence="7">Methyl-accepting chemotaxis sensory transducer</fullName>
    </submittedName>
</protein>
<evidence type="ECO:0000313" key="8">
    <source>
        <dbReference type="Proteomes" id="UP000002012"/>
    </source>
</evidence>
<dbReference type="Gene3D" id="1.10.287.950">
    <property type="entry name" value="Methyl-accepting chemotaxis protein"/>
    <property type="match status" value="1"/>
</dbReference>
<organism evidence="7 8">
    <name type="scientific">Denitrovibrio acetiphilus (strain DSM 12809 / NBRC 114555 / N2460)</name>
    <dbReference type="NCBI Taxonomy" id="522772"/>
    <lineage>
        <taxon>Bacteria</taxon>
        <taxon>Pseudomonadati</taxon>
        <taxon>Deferribacterota</taxon>
        <taxon>Deferribacteres</taxon>
        <taxon>Deferribacterales</taxon>
        <taxon>Geovibrionaceae</taxon>
        <taxon>Denitrovibrio</taxon>
    </lineage>
</organism>
<dbReference type="KEGG" id="dap:Dacet_1702"/>
<accession>D4H8W7</accession>
<feature type="domain" description="HAMP" evidence="6">
    <location>
        <begin position="319"/>
        <end position="373"/>
    </location>
</feature>
<dbReference type="GO" id="GO:0016020">
    <property type="term" value="C:membrane"/>
    <property type="evidence" value="ECO:0007669"/>
    <property type="project" value="InterPro"/>
</dbReference>
<dbReference type="PANTHER" id="PTHR32089:SF112">
    <property type="entry name" value="LYSOZYME-LIKE PROTEIN-RELATED"/>
    <property type="match status" value="1"/>
</dbReference>
<keyword evidence="1 3" id="KW-0807">Transducer</keyword>
<evidence type="ECO:0000259" key="6">
    <source>
        <dbReference type="PROSITE" id="PS50885"/>
    </source>
</evidence>
<feature type="transmembrane region" description="Helical" evidence="4">
    <location>
        <begin position="9"/>
        <end position="31"/>
    </location>
</feature>
<dbReference type="PaxDb" id="522772-Dacet_1702"/>
<keyword evidence="4" id="KW-1133">Transmembrane helix</keyword>
<keyword evidence="4" id="KW-0812">Transmembrane</keyword>
<dbReference type="CDD" id="cd06225">
    <property type="entry name" value="HAMP"/>
    <property type="match status" value="1"/>
</dbReference>
<proteinExistence type="inferred from homology"/>
<keyword evidence="4" id="KW-0472">Membrane</keyword>
<dbReference type="AlphaFoldDB" id="D4H8W7"/>
<dbReference type="Proteomes" id="UP000002012">
    <property type="component" value="Chromosome"/>
</dbReference>
<gene>
    <name evidence="7" type="ordered locus">Dacet_1702</name>
</gene>
<dbReference type="Pfam" id="PF00672">
    <property type="entry name" value="HAMP"/>
    <property type="match status" value="1"/>
</dbReference>
<dbReference type="SUPFAM" id="SSF58104">
    <property type="entry name" value="Methyl-accepting chemotaxis protein (MCP) signaling domain"/>
    <property type="match status" value="1"/>
</dbReference>
<dbReference type="Pfam" id="PF14827">
    <property type="entry name" value="dCache_3"/>
    <property type="match status" value="1"/>
</dbReference>
<evidence type="ECO:0000256" key="1">
    <source>
        <dbReference type="ARBA" id="ARBA00023224"/>
    </source>
</evidence>